<keyword evidence="1" id="KW-0282">Flagellum</keyword>
<dbReference type="Proteomes" id="UP001597383">
    <property type="component" value="Unassembled WGS sequence"/>
</dbReference>
<dbReference type="RefSeq" id="WP_377555765.1">
    <property type="nucleotide sequence ID" value="NZ_JBHUHQ010000013.1"/>
</dbReference>
<protein>
    <submittedName>
        <fullName evidence="1">Flagellar FlbD family protein</fullName>
    </submittedName>
</protein>
<keyword evidence="1" id="KW-0966">Cell projection</keyword>
<sequence>MITVTRLNGEPFVLNAVMIEQIQALPDTTVTLHNGKKIVVRESVQEVVDQITVFYQKVGIQRSLKEVNETSE</sequence>
<evidence type="ECO:0000313" key="2">
    <source>
        <dbReference type="Proteomes" id="UP001597383"/>
    </source>
</evidence>
<dbReference type="Pfam" id="PF06289">
    <property type="entry name" value="FlbD"/>
    <property type="match status" value="1"/>
</dbReference>
<name>A0ABW4VWU5_9BACI</name>
<dbReference type="EMBL" id="JBHUHQ010000013">
    <property type="protein sequence ID" value="MFD2044109.1"/>
    <property type="molecule type" value="Genomic_DNA"/>
</dbReference>
<dbReference type="InterPro" id="IPR009384">
    <property type="entry name" value="SwrD-like"/>
</dbReference>
<dbReference type="PANTHER" id="PTHR39185">
    <property type="entry name" value="SWARMING MOTILITY PROTEIN SWRD"/>
    <property type="match status" value="1"/>
</dbReference>
<organism evidence="1 2">
    <name type="scientific">Ornithinibacillus salinisoli</name>
    <dbReference type="NCBI Taxonomy" id="1848459"/>
    <lineage>
        <taxon>Bacteria</taxon>
        <taxon>Bacillati</taxon>
        <taxon>Bacillota</taxon>
        <taxon>Bacilli</taxon>
        <taxon>Bacillales</taxon>
        <taxon>Bacillaceae</taxon>
        <taxon>Ornithinibacillus</taxon>
    </lineage>
</organism>
<accession>A0ABW4VWU5</accession>
<proteinExistence type="predicted"/>
<evidence type="ECO:0000313" key="1">
    <source>
        <dbReference type="EMBL" id="MFD2044109.1"/>
    </source>
</evidence>
<dbReference type="PANTHER" id="PTHR39185:SF1">
    <property type="entry name" value="SWARMING MOTILITY PROTEIN SWRD"/>
    <property type="match status" value="1"/>
</dbReference>
<keyword evidence="1" id="KW-0969">Cilium</keyword>
<gene>
    <name evidence="1" type="ORF">ACFSJF_07525</name>
</gene>
<keyword evidence="2" id="KW-1185">Reference proteome</keyword>
<reference evidence="2" key="1">
    <citation type="journal article" date="2019" name="Int. J. Syst. Evol. Microbiol.">
        <title>The Global Catalogue of Microorganisms (GCM) 10K type strain sequencing project: providing services to taxonomists for standard genome sequencing and annotation.</title>
        <authorList>
            <consortium name="The Broad Institute Genomics Platform"/>
            <consortium name="The Broad Institute Genome Sequencing Center for Infectious Disease"/>
            <person name="Wu L."/>
            <person name="Ma J."/>
        </authorList>
    </citation>
    <scope>NUCLEOTIDE SEQUENCE [LARGE SCALE GENOMIC DNA]</scope>
    <source>
        <strain evidence="2">R28</strain>
    </source>
</reference>
<comment type="caution">
    <text evidence="1">The sequence shown here is derived from an EMBL/GenBank/DDBJ whole genome shotgun (WGS) entry which is preliminary data.</text>
</comment>